<name>A0A6J4HMG7_9ACTN</name>
<feature type="compositionally biased region" description="Basic residues" evidence="1">
    <location>
        <begin position="383"/>
        <end position="417"/>
    </location>
</feature>
<evidence type="ECO:0000256" key="1">
    <source>
        <dbReference type="SAM" id="MobiDB-lite"/>
    </source>
</evidence>
<keyword evidence="2" id="KW-0436">Ligase</keyword>
<feature type="compositionally biased region" description="Basic residues" evidence="1">
    <location>
        <begin position="274"/>
        <end position="285"/>
    </location>
</feature>
<dbReference type="GO" id="GO:0004357">
    <property type="term" value="F:glutamate-cysteine ligase activity"/>
    <property type="evidence" value="ECO:0007669"/>
    <property type="project" value="UniProtKB-EC"/>
</dbReference>
<evidence type="ECO:0000313" key="2">
    <source>
        <dbReference type="EMBL" id="CAA9228440.1"/>
    </source>
</evidence>
<feature type="compositionally biased region" description="Low complexity" evidence="1">
    <location>
        <begin position="28"/>
        <end position="42"/>
    </location>
</feature>
<accession>A0A6J4HMG7</accession>
<feature type="region of interest" description="Disordered" evidence="1">
    <location>
        <begin position="207"/>
        <end position="424"/>
    </location>
</feature>
<feature type="region of interest" description="Disordered" evidence="1">
    <location>
        <begin position="1"/>
        <end position="194"/>
    </location>
</feature>
<sequence length="424" mass="45461">GHEYRHPRLRLRPCARPGRGVRPRHPQRAAAGPGRAGGSRARGAPRRPRQPAAPRAVAEGAGRRPGRRSVAGRQPSHGRAGWPGGAVRPAGGGRRRRGDRPAGRSREPGCRAGGRPARHGAPGGRPGAPGRAREPGTPLRRHGEPLRGGRLRRRGPGDDDLDGGAAGQPGRRTAGRLARPGDARAPAGSGPRRRLVLLAAVGRPRHRLAVGPPAGVGRPGPEPLRAAARPARAGRRMGRLCAGRAGDVPAPPGWQHGAGPLPHLLRRVGDRSRAPRRTAAHRPGSRRAPDHALPAGPAAWVPGDPLPGRRSRAVVAGAGRGDRRPAGRPRCRRPGLDGHRTGDRRLEPGGPVRRRRRRTERRGPRLPGRRRPRGSGTAAGGRRCAHRPRPQRPQPRRRRRGSRRERRPGRFPRRRPRPAGGRPM</sequence>
<gene>
    <name evidence="2" type="ORF">AVDCRST_MAG57-1026</name>
</gene>
<feature type="compositionally biased region" description="Low complexity" evidence="1">
    <location>
        <begin position="175"/>
        <end position="194"/>
    </location>
</feature>
<feature type="non-terminal residue" evidence="2">
    <location>
        <position position="1"/>
    </location>
</feature>
<feature type="compositionally biased region" description="Basic and acidic residues" evidence="1">
    <location>
        <begin position="334"/>
        <end position="347"/>
    </location>
</feature>
<organism evidence="2">
    <name type="scientific">uncultured Blastococcus sp</name>
    <dbReference type="NCBI Taxonomy" id="217144"/>
    <lineage>
        <taxon>Bacteria</taxon>
        <taxon>Bacillati</taxon>
        <taxon>Actinomycetota</taxon>
        <taxon>Actinomycetes</taxon>
        <taxon>Geodermatophilales</taxon>
        <taxon>Geodermatophilaceae</taxon>
        <taxon>Blastococcus</taxon>
        <taxon>environmental samples</taxon>
    </lineage>
</organism>
<dbReference type="EC" id="6.3.2.2" evidence="2"/>
<proteinExistence type="predicted"/>
<protein>
    <submittedName>
        <fullName evidence="2">Glutamate--cysteine ligase</fullName>
        <ecNumber evidence="2">6.3.2.2</ecNumber>
    </submittedName>
</protein>
<feature type="non-terminal residue" evidence="2">
    <location>
        <position position="424"/>
    </location>
</feature>
<feature type="compositionally biased region" description="Basic and acidic residues" evidence="1">
    <location>
        <begin position="99"/>
        <end position="109"/>
    </location>
</feature>
<reference evidence="2" key="1">
    <citation type="submission" date="2020-02" db="EMBL/GenBank/DDBJ databases">
        <authorList>
            <person name="Meier V. D."/>
        </authorList>
    </citation>
    <scope>NUCLEOTIDE SEQUENCE</scope>
    <source>
        <strain evidence="2">AVDCRST_MAG57</strain>
    </source>
</reference>
<dbReference type="EMBL" id="CADCTI010000087">
    <property type="protein sequence ID" value="CAA9228440.1"/>
    <property type="molecule type" value="Genomic_DNA"/>
</dbReference>
<dbReference type="AlphaFoldDB" id="A0A6J4HMG7"/>
<feature type="compositionally biased region" description="Basic residues" evidence="1">
    <location>
        <begin position="7"/>
        <end position="27"/>
    </location>
</feature>